<organism evidence="1">
    <name type="scientific">marine sediment metagenome</name>
    <dbReference type="NCBI Taxonomy" id="412755"/>
    <lineage>
        <taxon>unclassified sequences</taxon>
        <taxon>metagenomes</taxon>
        <taxon>ecological metagenomes</taxon>
    </lineage>
</organism>
<evidence type="ECO:0000313" key="1">
    <source>
        <dbReference type="EMBL" id="KKM21190.1"/>
    </source>
</evidence>
<sequence>MSCKVYYWDENKNDLENIVSIYFESLLVRQLFIVKRKENVRKK</sequence>
<accession>A0A0F9L010</accession>
<protein>
    <submittedName>
        <fullName evidence="1">Uncharacterized protein</fullName>
    </submittedName>
</protein>
<dbReference type="AlphaFoldDB" id="A0A0F9L010"/>
<comment type="caution">
    <text evidence="1">The sequence shown here is derived from an EMBL/GenBank/DDBJ whole genome shotgun (WGS) entry which is preliminary data.</text>
</comment>
<dbReference type="EMBL" id="LAZR01013604">
    <property type="protein sequence ID" value="KKM21190.1"/>
    <property type="molecule type" value="Genomic_DNA"/>
</dbReference>
<name>A0A0F9L010_9ZZZZ</name>
<proteinExistence type="predicted"/>
<reference evidence="1" key="1">
    <citation type="journal article" date="2015" name="Nature">
        <title>Complex archaea that bridge the gap between prokaryotes and eukaryotes.</title>
        <authorList>
            <person name="Spang A."/>
            <person name="Saw J.H."/>
            <person name="Jorgensen S.L."/>
            <person name="Zaremba-Niedzwiedzka K."/>
            <person name="Martijn J."/>
            <person name="Lind A.E."/>
            <person name="van Eijk R."/>
            <person name="Schleper C."/>
            <person name="Guy L."/>
            <person name="Ettema T.J."/>
        </authorList>
    </citation>
    <scope>NUCLEOTIDE SEQUENCE</scope>
</reference>
<gene>
    <name evidence="1" type="ORF">LCGC14_1637930</name>
</gene>